<feature type="domain" description="IPT/TIG" evidence="4">
    <location>
        <begin position="1079"/>
        <end position="1219"/>
    </location>
</feature>
<dbReference type="InterPro" id="IPR004947">
    <property type="entry name" value="DNase_II"/>
</dbReference>
<dbReference type="InterPro" id="IPR052387">
    <property type="entry name" value="Fibrocystin"/>
</dbReference>
<dbReference type="GO" id="GO:0004531">
    <property type="term" value="F:deoxyribonuclease II activity"/>
    <property type="evidence" value="ECO:0007669"/>
    <property type="project" value="InterPro"/>
</dbReference>
<feature type="domain" description="IPT/TIG" evidence="4">
    <location>
        <begin position="1583"/>
        <end position="1669"/>
    </location>
</feature>
<comment type="similarity">
    <text evidence="1">Belongs to the DNase II family.</text>
</comment>
<dbReference type="SUPFAM" id="SSF81296">
    <property type="entry name" value="E set domains"/>
    <property type="match status" value="16"/>
</dbReference>
<feature type="domain" description="IPT/TIG" evidence="4">
    <location>
        <begin position="1314"/>
        <end position="1397"/>
    </location>
</feature>
<evidence type="ECO:0000256" key="3">
    <source>
        <dbReference type="ARBA" id="ARBA00022801"/>
    </source>
</evidence>
<dbReference type="InterPro" id="IPR002909">
    <property type="entry name" value="IPT_dom"/>
</dbReference>
<feature type="domain" description="IPT/TIG" evidence="4">
    <location>
        <begin position="2037"/>
        <end position="2120"/>
    </location>
</feature>
<protein>
    <recommendedName>
        <fullName evidence="4">IPT/TIG domain-containing protein</fullName>
    </recommendedName>
</protein>
<evidence type="ECO:0000256" key="1">
    <source>
        <dbReference type="ARBA" id="ARBA00007527"/>
    </source>
</evidence>
<feature type="domain" description="IPT/TIG" evidence="4">
    <location>
        <begin position="2471"/>
        <end position="2557"/>
    </location>
</feature>
<evidence type="ECO:0000313" key="5">
    <source>
        <dbReference type="EMBL" id="EFA77037.1"/>
    </source>
</evidence>
<dbReference type="Pfam" id="PF03265">
    <property type="entry name" value="DNase_II"/>
    <property type="match status" value="1"/>
</dbReference>
<proteinExistence type="inferred from homology"/>
<dbReference type="Proteomes" id="UP000001396">
    <property type="component" value="Unassembled WGS sequence"/>
</dbReference>
<accession>D3BP27</accession>
<dbReference type="PANTHER" id="PTHR46769:SF2">
    <property type="entry name" value="FIBROCYSTIN-L ISOFORM 2 PRECURSOR-RELATED"/>
    <property type="match status" value="1"/>
</dbReference>
<reference evidence="5 6" key="1">
    <citation type="journal article" date="2011" name="Genome Res.">
        <title>Phylogeny-wide analysis of social amoeba genomes highlights ancient origins for complex intercellular communication.</title>
        <authorList>
            <person name="Heidel A.J."/>
            <person name="Lawal H.M."/>
            <person name="Felder M."/>
            <person name="Schilde C."/>
            <person name="Helps N.R."/>
            <person name="Tunggal B."/>
            <person name="Rivero F."/>
            <person name="John U."/>
            <person name="Schleicher M."/>
            <person name="Eichinger L."/>
            <person name="Platzer M."/>
            <person name="Noegel A.A."/>
            <person name="Schaap P."/>
            <person name="Gloeckner G."/>
        </authorList>
    </citation>
    <scope>NUCLEOTIDE SEQUENCE [LARGE SCALE GENOMIC DNA]</scope>
    <source>
        <strain evidence="6">ATCC 26659 / Pp 5 / PN500</strain>
    </source>
</reference>
<dbReference type="Pfam" id="PF01833">
    <property type="entry name" value="TIG"/>
    <property type="match status" value="12"/>
</dbReference>
<feature type="domain" description="IPT/TIG" evidence="4">
    <location>
        <begin position="441"/>
        <end position="531"/>
    </location>
</feature>
<dbReference type="GeneID" id="31365263"/>
<evidence type="ECO:0000313" key="6">
    <source>
        <dbReference type="Proteomes" id="UP000001396"/>
    </source>
</evidence>
<feature type="domain" description="IPT/TIG" evidence="4">
    <location>
        <begin position="764"/>
        <end position="846"/>
    </location>
</feature>
<organism evidence="5 6">
    <name type="scientific">Heterostelium pallidum (strain ATCC 26659 / Pp 5 / PN500)</name>
    <name type="common">Cellular slime mold</name>
    <name type="synonym">Polysphondylium pallidum</name>
    <dbReference type="NCBI Taxonomy" id="670386"/>
    <lineage>
        <taxon>Eukaryota</taxon>
        <taxon>Amoebozoa</taxon>
        <taxon>Evosea</taxon>
        <taxon>Eumycetozoa</taxon>
        <taxon>Dictyostelia</taxon>
        <taxon>Acytosteliales</taxon>
        <taxon>Acytosteliaceae</taxon>
        <taxon>Heterostelium</taxon>
    </lineage>
</organism>
<feature type="domain" description="IPT/TIG" evidence="4">
    <location>
        <begin position="1224"/>
        <end position="1309"/>
    </location>
</feature>
<feature type="domain" description="IPT/TIG" evidence="4">
    <location>
        <begin position="1495"/>
        <end position="1582"/>
    </location>
</feature>
<dbReference type="EMBL" id="ADBJ01000044">
    <property type="protein sequence ID" value="EFA77037.1"/>
    <property type="molecule type" value="Genomic_DNA"/>
</dbReference>
<dbReference type="PANTHER" id="PTHR46769">
    <property type="entry name" value="POLYCYSTIC KIDNEY AND HEPATIC DISEASE 1 (AUTOSOMAL RECESSIVE)-LIKE 1"/>
    <property type="match status" value="1"/>
</dbReference>
<comment type="caution">
    <text evidence="5">The sequence shown here is derived from an EMBL/GenBank/DDBJ whole genome shotgun (WGS) entry which is preliminary data.</text>
</comment>
<dbReference type="RefSeq" id="XP_020429167.1">
    <property type="nucleotide sequence ID" value="XM_020580580.1"/>
</dbReference>
<dbReference type="CDD" id="cd00603">
    <property type="entry name" value="IPT_PCSR"/>
    <property type="match status" value="7"/>
</dbReference>
<keyword evidence="2" id="KW-0732">Signal</keyword>
<evidence type="ECO:0000256" key="2">
    <source>
        <dbReference type="ARBA" id="ARBA00022729"/>
    </source>
</evidence>
<dbReference type="SMART" id="SM00429">
    <property type="entry name" value="IPT"/>
    <property type="match status" value="12"/>
</dbReference>
<dbReference type="InterPro" id="IPR013783">
    <property type="entry name" value="Ig-like_fold"/>
</dbReference>
<name>D3BP27_HETP5</name>
<feature type="domain" description="IPT/TIG" evidence="4">
    <location>
        <begin position="589"/>
        <end position="673"/>
    </location>
</feature>
<dbReference type="OMA" id="VAVEITM"/>
<keyword evidence="3" id="KW-0378">Hydrolase</keyword>
<dbReference type="CDD" id="cd00102">
    <property type="entry name" value="IPT"/>
    <property type="match status" value="2"/>
</dbReference>
<feature type="domain" description="IPT/TIG" evidence="4">
    <location>
        <begin position="265"/>
        <end position="349"/>
    </location>
</feature>
<dbReference type="InterPro" id="IPR014756">
    <property type="entry name" value="Ig_E-set"/>
</dbReference>
<dbReference type="Gene3D" id="2.60.40.10">
    <property type="entry name" value="Immunoglobulins"/>
    <property type="match status" value="17"/>
</dbReference>
<dbReference type="InParanoid" id="D3BP27"/>
<feature type="domain" description="IPT/TIG" evidence="4">
    <location>
        <begin position="849"/>
        <end position="934"/>
    </location>
</feature>
<gene>
    <name evidence="5" type="ORF">PPL_09790</name>
</gene>
<dbReference type="FunCoup" id="D3BP27">
    <property type="interactions" value="263"/>
</dbReference>
<evidence type="ECO:0000259" key="4">
    <source>
        <dbReference type="SMART" id="SM00429"/>
    </source>
</evidence>
<keyword evidence="6" id="KW-1185">Reference proteome</keyword>
<sequence>MERIKNNSAIPIISEVIPNVIINRFPYISIAGTLFDPATATVTLNGQSCEITSITSTAIDCNASPSDYYGDASVAVQSRGFTSSPYVIKMTPMPPTYDSIYPNYIVTSASVQVTISGSQFEIGLTTATIGGLPCSSPSVLNNGHTIWCYSPAINTPGIQQVVITNGNADSAQSSNVVTIFAPPTITRVNPSTVVNQYAFFSITGTGFDGSTIVNVNNQAATTTKLNSTFIECNVPPTSYFGNAPLQVFTRDIGSNIATLVMTPIPAVITSVYPSSIYVDTTPIVTISGSNFVGGSGSQITVGSLSCNGYNVINSTTVLCYAPLRNVVGSQPIVIRIGNVNSNQFPLNYIATAPPPLIFSTLPELVSTSSPIITIYGQYFALSYTVMVNNQPCPLSQSPTSTMIICEATQLRNTNFNSITQLQVKSNGQFSNAVQVRFVTNPPNVISIYPSAIQVNTSPYITIVGNQFVTGLSQVTIGGRPCPTVSNSGHTITCQVPPSAASSLPVLVINGALSSTANANTIFVNAIGLTGTGHRLFIGDTPCLTGNANVLMMSATCTIVSNYGQLPLNIRTSTGVTNTVMVTVNYPQMQPIVSSVTPNVYIMGETTQVTLTGNFFVNPRVRVLQTSMEFPQVTYVSPSILTFTVPPNFFQNEGSYQLIVQTPTSSSNGAFFNVGSPLPSISSINPQSALNNQSTLIQISGVGFVDGFTRVTINNVQVQMTVASKNLMFGFVNPPNPASLGANQVLVTNGQRTGSPSQIVYKPSQPNITSLSPSSKLASDTTNIVINGYGFVAGLMTVMVGNSQVQSNTVSGTSIVFSARPENFVGAKQITVMHAGLVSNPMPLTYTGITPSIDSISSQSVTNIQSTQVTITGSNFMVGYISVLIQFDSGPVNCTILDSTNTSIIFDSPEVAEAGQKTVQVLNGNTVNTGSFSILYQSPGLFIDSIDPPAMINTHSTVITIHGSGFDARLLTVVDNFNFRCAMLSSDVHYTYMTVLTSFSYTFMSPQPVVNSVYPNPVNIDGSLPVTLTGSNFQKGVSSVTTGEIVFDSTPLPSIGDFPCRVYNTRDNLFAQITVKYMPLPSITSITPTSAYAGSGTVFTIVGHGFVAAYSIIAIMAPDHIEYYIAHQVDPAGANGLVQTYVTLPKYYNCWNKVTITGSSFMVGYVSVLIQSASGPVNCTIVELTSTKIIFNSPEVAEAGQKTVQVLNGNTANSGSFSILYQSPELVVDSIDPPAMINTHSTVITIHGSGFDARILSVVDNFNFRCAMLSSDVHYTYMVCNLQPPPNNFVGTVTVTLKSLTDSVTSFSYTFMSPQPVVNSVYPNPVNIDGSLPVTLTGSNFQKGVTTVTTGGITANIISISPTEIVFDSTPLPSIGDFPCRVYNTRDNLFAQITVKYMPLPSITSINPTSANLGSGTVFTIVGHGFVAAYSIIAIMAPDHIEYYIAHQVDPAGANGLVQTYVTLPNTITAGTKYMAINNGPLSTQNPLPVEIVAPVPTISSVNPSTVVNIQSTLIVITGTNFDQSTTVSIISQVKGSVPCPVDTYTATTISCIAPQLEEFGSKQLVVANEYGNVYGTINYESPPIVIDRVLPSSMPNQIATTITIKGSGFDTRITSFLPDPNFNCVVVAIMRDQYICTVQPPPDQLEGDITVTIMNLYPGDSATFTFTYLNSMPYLSAVQPYVANTDGSIPVTVIGSGFFDGVTTVSIPDAFPVQTIVQSITLNEIVFTISTNPEISAGGHEVKVINGNNPLLAIYFYVTYLPTPQLLAVDPNFQYLHILVPFTLYGSGFLREFTTVYITDVNNPSLEQTVFGDDINPDGSISFRLSDQLMVPGNKLIYVRNGPSFESQRLMVEVQWPTPSIDRIEPAAVPNQNVTQITLTGTNFYGPTVQVRISMFEVYDCPVIENINYDTLIINSPNVQNNVGTYMIEITVFDNIGRYPIEFMSSTIAVDSVVPSSMITTHATTITILGSGFDSRLLSVDDNFNFRCPIPDSNVQFNSIVCTVQPTMYAYIGDVRVTLRLSTGTSATFLFTFSSPQPNITSVSPMIANTAGSTLITISGSSFQEGISSVLINGEIETAISLITPNQIVFTSNEVPEGIQNITVTNSGDNLSATTQLLYLPSPVLTFITPTFITNEVSSIITVTGTGFFVGHTVIAVGSPNEIPDLTFTVDNIENDVDFIISIPPLSPFFGVKDIIAYNGPSSSNIINLQVYKPTPVITNVDPQQVDSTTATNVTLTGTNFVVDETQLSISPNNDVFIPLISISTTEIIFTTNVTRLIGIRSIFLQVEGAQLVSKDLEFLPGVPVITDFQPKSMNYSAQTTFTLTGYNFYDISTVSGCIVLEQNETTITCLTFIFFDGMILQNNTYKLRVTNNNFDSNEVSVQVLPITPVIKSISPSVLYSHQQISLLVLTSGVMFGANVTINDIQVRIFEINLNRVYLLTPSLPKGTYPLVIRNSPDQIAAYALTFIDPTPIITGVSPNVTDLYATNTIITISGSGFVSNFSIITVGAYQCQNDSTVTSTEIQCILSNVTTQGVLPINIQNGDIISNTEYVEFMYPLPVNYVSPNYVIFSDQSTSTFTITLFGHGFSHYQDGKVQFQKEVVGTTPTLTYQCNVTTKTDTSIECISSMIPIGRYEVLFYSGHLHSNTTVFTVVDRALSCLSTQGASVSWWFVRKIPQSQSYIYVDSDSQDMKYLPSINSTTGCLARTLNQIAISSSESSNGYVVYNDHPWFDDLSGQLSLSINGYGNLNKSLGKGIFVANTFFNATYSPGFHIKHSMEGFPVPLPNGLFKTPSSHPSSWIPNDYHLIQNQGDDYSLGHSFMCHSLIDSSDFVNGIQSLKPFIYSSNRFTPTSTTNIFSSLFTDSTTNSFTSKDWSKGYFISAGFRNDIFTPTRIQPLSITLPSKFKIPSGANAITDVKLPTEFIIQNNIPTKISQWKSDIDKSYIAFNDTHLCLGDYSSKTSFGGGIAVCVINQFSSEFFVESIFKYQQQNCSTPKCENQIQNQFFISIKSKLLLDNTYSSNNNDLQMILNNIDSILPNTKLSVGDSGCFGIFCPITAPYSEIKVNPTDSVGIFSFRGSYTPVFNLILQDTNSSITVKSNGSPISYSTYNISGSFTAKTNGNIQSNNVIVAYKLIQIVKKVRDNLGLGTLGNIELILNGNGIAILNQHNDIPIKIDSNTLDVQSLFRAISYDLILQLNSATSSVELPELNFDSYLNFQNHQHCWEE</sequence>